<accession>S3I285</accession>
<dbReference type="EMBL" id="AEYE02000038">
    <property type="protein sequence ID" value="EPE93898.1"/>
    <property type="molecule type" value="Genomic_DNA"/>
</dbReference>
<evidence type="ECO:0000313" key="2">
    <source>
        <dbReference type="EMBL" id="EPE93898.1"/>
    </source>
</evidence>
<keyword evidence="2" id="KW-0614">Plasmid</keyword>
<sequence length="255" mass="26316">MAGLFDGTDERFPGLADHLDLGGDGAFGRHSERMGLYAHVGGEFALALSGAIIADGTVQVLVAGIVGGFGRGIARLGDGAAVELAGAVGPADVGTDDPLQVDLHGLVAKAVAERIGLLRAIRSCKSRMPSLSMTAVPKLSAILSAWLVSGQLSRTISMVAPLRSCATRVDWREEGVGLAMSFPFEVVRSGSGLCRLALRCGHLEPAERRALQGPAPPGRAEPVCLRRGQAALDGAREPAPRTTAGSGRAAARQRP</sequence>
<protein>
    <submittedName>
        <fullName evidence="2">Uncharacterized protein</fullName>
    </submittedName>
</protein>
<feature type="region of interest" description="Disordered" evidence="1">
    <location>
        <begin position="229"/>
        <end position="255"/>
    </location>
</feature>
<geneLocation type="plasmid" evidence="2">
    <name>pRg502a</name>
</geneLocation>
<name>S3I285_9HYPH</name>
<dbReference type="AlphaFoldDB" id="S3I285"/>
<feature type="compositionally biased region" description="Low complexity" evidence="1">
    <location>
        <begin position="240"/>
        <end position="255"/>
    </location>
</feature>
<organism evidence="2 3">
    <name type="scientific">Rhizobium grahamii CCGE 502</name>
    <dbReference type="NCBI Taxonomy" id="990285"/>
    <lineage>
        <taxon>Bacteria</taxon>
        <taxon>Pseudomonadati</taxon>
        <taxon>Pseudomonadota</taxon>
        <taxon>Alphaproteobacteria</taxon>
        <taxon>Hyphomicrobiales</taxon>
        <taxon>Rhizobiaceae</taxon>
        <taxon>Rhizobium/Agrobacterium group</taxon>
        <taxon>Rhizobium</taxon>
    </lineage>
</organism>
<gene>
    <name evidence="2" type="ORF">RGCCGE502_33961</name>
</gene>
<dbReference type="Proteomes" id="UP000014411">
    <property type="component" value="Unassembled WGS sequence"/>
</dbReference>
<evidence type="ECO:0000256" key="1">
    <source>
        <dbReference type="SAM" id="MobiDB-lite"/>
    </source>
</evidence>
<comment type="caution">
    <text evidence="2">The sequence shown here is derived from an EMBL/GenBank/DDBJ whole genome shotgun (WGS) entry which is preliminary data.</text>
</comment>
<proteinExistence type="predicted"/>
<dbReference type="HOGENOM" id="CLU_1089385_0_0_5"/>
<keyword evidence="3" id="KW-1185">Reference proteome</keyword>
<reference evidence="2 3" key="1">
    <citation type="journal article" date="2012" name="J. Bacteriol.">
        <title>Genome sequence of Rhizobium grahamii CCGE502, a broad-host-range symbiont with low nodulation competitiveness in Phaseolus vulgaris.</title>
        <authorList>
            <person name="Althabegoiti M.J."/>
            <person name="Lozano L."/>
            <person name="Torres-Tejerizo G."/>
            <person name="Ormeno-Orrillo E."/>
            <person name="Rogel M.A."/>
            <person name="Gonzalez V."/>
            <person name="Martinez-Romero E."/>
        </authorList>
    </citation>
    <scope>NUCLEOTIDE SEQUENCE [LARGE SCALE GENOMIC DNA]</scope>
    <source>
        <strain evidence="2 3">CCGE 502</strain>
        <plasmid evidence="2">pRg502a</plasmid>
    </source>
</reference>
<evidence type="ECO:0000313" key="3">
    <source>
        <dbReference type="Proteomes" id="UP000014411"/>
    </source>
</evidence>